<evidence type="ECO:0000313" key="2">
    <source>
        <dbReference type="EMBL" id="MBY84926.1"/>
    </source>
</evidence>
<gene>
    <name evidence="2" type="ORF">g.6981</name>
</gene>
<evidence type="ECO:0000256" key="1">
    <source>
        <dbReference type="SAM" id="MobiDB-lite"/>
    </source>
</evidence>
<organism evidence="2">
    <name type="scientific">Sipha flava</name>
    <name type="common">yellow sugarcane aphid</name>
    <dbReference type="NCBI Taxonomy" id="143950"/>
    <lineage>
        <taxon>Eukaryota</taxon>
        <taxon>Metazoa</taxon>
        <taxon>Ecdysozoa</taxon>
        <taxon>Arthropoda</taxon>
        <taxon>Hexapoda</taxon>
        <taxon>Insecta</taxon>
        <taxon>Pterygota</taxon>
        <taxon>Neoptera</taxon>
        <taxon>Paraneoptera</taxon>
        <taxon>Hemiptera</taxon>
        <taxon>Sternorrhyncha</taxon>
        <taxon>Aphidomorpha</taxon>
        <taxon>Aphidoidea</taxon>
        <taxon>Aphididae</taxon>
        <taxon>Sipha</taxon>
    </lineage>
</organism>
<sequence>MVKIIYQTPFVGRCPFVRNSSHRFERSHFPDRHPCTNGCNRYRTRKTCVAAACGGREKTLDEGSRVPASSVHLLFVCARTGQDENEQRGRAYGEEVRARERLLQAREGRRSSLNAGRWRTSRETV</sequence>
<feature type="region of interest" description="Disordered" evidence="1">
    <location>
        <begin position="105"/>
        <end position="125"/>
    </location>
</feature>
<proteinExistence type="predicted"/>
<accession>A0A2S2R4J8</accession>
<dbReference type="EMBL" id="GGMS01015723">
    <property type="protein sequence ID" value="MBY84926.1"/>
    <property type="molecule type" value="Transcribed_RNA"/>
</dbReference>
<dbReference type="AlphaFoldDB" id="A0A2S2R4J8"/>
<protein>
    <submittedName>
        <fullName evidence="2">Uncharacterized protein</fullName>
    </submittedName>
</protein>
<name>A0A2S2R4J8_9HEMI</name>
<reference evidence="2" key="1">
    <citation type="submission" date="2018-04" db="EMBL/GenBank/DDBJ databases">
        <title>Transcriptome assembly of Sipha flava.</title>
        <authorList>
            <person name="Scully E.D."/>
            <person name="Geib S.M."/>
            <person name="Palmer N.A."/>
            <person name="Koch K."/>
            <person name="Bradshaw J."/>
            <person name="Heng-Moss T."/>
            <person name="Sarath G."/>
        </authorList>
    </citation>
    <scope>NUCLEOTIDE SEQUENCE</scope>
</reference>